<keyword evidence="1" id="KW-0812">Transmembrane</keyword>
<gene>
    <name evidence="2" type="ORF">NND69_01140</name>
</gene>
<feature type="transmembrane region" description="Helical" evidence="1">
    <location>
        <begin position="78"/>
        <end position="97"/>
    </location>
</feature>
<dbReference type="Proteomes" id="UP001141458">
    <property type="component" value="Unassembled WGS sequence"/>
</dbReference>
<comment type="caution">
    <text evidence="2">The sequence shown here is derived from an EMBL/GenBank/DDBJ whole genome shotgun (WGS) entry which is preliminary data.</text>
</comment>
<evidence type="ECO:0000256" key="1">
    <source>
        <dbReference type="SAM" id="Phobius"/>
    </source>
</evidence>
<keyword evidence="1" id="KW-1133">Transmembrane helix</keyword>
<sequence>MKDIYYYGMVAFVLVINSYYGIMFYRMRNKEYVSEVYNILMRNPKIKYAEKILKFYGLFHFVIAALGLMLFFIKNLYIILGFLFVIMILDSLFFVIISKKSEKLNHILNLVLVLIFIFLHLKFANDIETTQKIYNISYTIVIENGDSDFKELKEKSHLEEILKSEIKNISKMKDKKIELYDQKGKLLIESDLYEAEVKNSATNEYEKIENIIKYKGKYYKIYEPKKFDAE</sequence>
<evidence type="ECO:0000313" key="3">
    <source>
        <dbReference type="Proteomes" id="UP001141458"/>
    </source>
</evidence>
<feature type="transmembrane region" description="Helical" evidence="1">
    <location>
        <begin position="52"/>
        <end position="72"/>
    </location>
</feature>
<dbReference type="RefSeq" id="WP_269720384.1">
    <property type="nucleotide sequence ID" value="NZ_CP101408.1"/>
</dbReference>
<feature type="transmembrane region" description="Helical" evidence="1">
    <location>
        <begin position="6"/>
        <end position="25"/>
    </location>
</feature>
<organism evidence="2 3">
    <name type="scientific">Parvimonas micra</name>
    <dbReference type="NCBI Taxonomy" id="33033"/>
    <lineage>
        <taxon>Bacteria</taxon>
        <taxon>Bacillati</taxon>
        <taxon>Bacillota</taxon>
        <taxon>Tissierellia</taxon>
        <taxon>Tissierellales</taxon>
        <taxon>Peptoniphilaceae</taxon>
        <taxon>Parvimonas</taxon>
    </lineage>
</organism>
<reference evidence="2" key="1">
    <citation type="submission" date="2022-07" db="EMBL/GenBank/DDBJ databases">
        <title>Parvimonas micra travels from the subgingival sulcus of the human oral cavity to the colorectal adenocarcinoma.</title>
        <authorList>
            <person name="Conde-Perez K."/>
            <person name="Buetas E."/>
            <person name="Aja-Macaya P."/>
            <person name="Martin-De Arribas E."/>
            <person name="Iglesias-Corras I."/>
            <person name="Trigo-Tasende N."/>
            <person name="Nasser-Ali M."/>
            <person name="Estevez L.S."/>
            <person name="Rumbo-Feal S."/>
            <person name="Otero-Alen B."/>
            <person name="Noguera J.F."/>
            <person name="Concha A."/>
            <person name="Pardinas-Lopez S."/>
            <person name="Carda-Dieguez M."/>
            <person name="Gomez-Randulfe I."/>
            <person name="Martinez-Lago N."/>
            <person name="Ladra S."/>
            <person name="Aparicio L.A."/>
            <person name="Bou G."/>
            <person name="Mira A."/>
            <person name="Vallejo J.A."/>
            <person name="Poza M."/>
        </authorList>
    </citation>
    <scope>NUCLEOTIDE SEQUENCE</scope>
    <source>
        <strain evidence="2">PM79KC-AC-4</strain>
    </source>
</reference>
<evidence type="ECO:0000313" key="2">
    <source>
        <dbReference type="EMBL" id="MCZ7406978.1"/>
    </source>
</evidence>
<keyword evidence="1" id="KW-0472">Membrane</keyword>
<dbReference type="EMBL" id="JANDZV010000001">
    <property type="protein sequence ID" value="MCZ7406978.1"/>
    <property type="molecule type" value="Genomic_DNA"/>
</dbReference>
<proteinExistence type="predicted"/>
<dbReference type="AlphaFoldDB" id="A0A9X3HE39"/>
<accession>A0A9X3HE39</accession>
<name>A0A9X3HE39_9FIRM</name>
<protein>
    <submittedName>
        <fullName evidence="2">Uncharacterized protein</fullName>
    </submittedName>
</protein>
<feature type="transmembrane region" description="Helical" evidence="1">
    <location>
        <begin position="104"/>
        <end position="123"/>
    </location>
</feature>